<evidence type="ECO:0000313" key="2">
    <source>
        <dbReference type="EMBL" id="QIH79426.1"/>
    </source>
</evidence>
<dbReference type="Proteomes" id="UP000501122">
    <property type="component" value="Chromosome"/>
</dbReference>
<dbReference type="PANTHER" id="PTHR12969">
    <property type="entry name" value="NGD5/OSM-6/IFT52"/>
    <property type="match status" value="1"/>
</dbReference>
<protein>
    <submittedName>
        <fullName evidence="2">DNA-binding protein</fullName>
    </submittedName>
</protein>
<dbReference type="InterPro" id="IPR039975">
    <property type="entry name" value="IFT52"/>
</dbReference>
<evidence type="ECO:0000256" key="1">
    <source>
        <dbReference type="SAM" id="SignalP"/>
    </source>
</evidence>
<dbReference type="PANTHER" id="PTHR12969:SF7">
    <property type="entry name" value="INTRAFLAGELLAR TRANSPORT PROTEIN 52 HOMOLOG"/>
    <property type="match status" value="1"/>
</dbReference>
<sequence>MKRKVLFASLLSFTLTTNVFAESYRDPAPIINPTTSNSKSILVDNTHGQTAGAADWVIDGAFSDFARGLAGKGYTVKELRQNRAIAYEDISKYDVFIIPEANIPFKEVEQNAITRYVKEGGSVFYITDHYNADRNLNRIDSSEAFNGYRRGAFEDITKGMTLEEKSSEKMVGVKSSDWLSNNFGVRFRYNALNNITANDIVKGNDAMGITDGVNSVAMHAGSTIAITNPEIAKGLIYLPDNLTSTDKWGPSVDQGIYFGGGRDEGAYIAVSKLGLGKAAFIGDSSMVEDASPKYKREDSGTTKQTYDGYKEQNDALLLNNLVDWLAKDENYTSFRELGIRLDNKSPLLSFEVPNQSVEPQSEPWKLPDATYKWYDESTFKPGSYGYNSSDSSGPNENIQSYDFILGEIINGQQFKVTLIVNGLTPNTTYKDFKVGIYNNNGTQIGSFNLGGSWNPFGYSNAFTFTTDAAGTAKITFDAKTKVGIVGEANIRLKQGTTNKYTEAIKIK</sequence>
<dbReference type="AlphaFoldDB" id="A0AAE6X2Q3"/>
<organism evidence="2 3">
    <name type="scientific">Macrococcoides canis</name>
    <dbReference type="NCBI Taxonomy" id="1855823"/>
    <lineage>
        <taxon>Bacteria</taxon>
        <taxon>Bacillati</taxon>
        <taxon>Bacillota</taxon>
        <taxon>Bacilli</taxon>
        <taxon>Bacillales</taxon>
        <taxon>Staphylococcaceae</taxon>
        <taxon>Macrococcoides</taxon>
    </lineage>
</organism>
<name>A0AAE6X2Q3_9STAP</name>
<dbReference type="EMBL" id="CP047363">
    <property type="protein sequence ID" value="QIH79426.1"/>
    <property type="molecule type" value="Genomic_DNA"/>
</dbReference>
<accession>A0AAE6X2Q3</accession>
<dbReference type="SUPFAM" id="SSF52317">
    <property type="entry name" value="Class I glutamine amidotransferase-like"/>
    <property type="match status" value="1"/>
</dbReference>
<dbReference type="InterPro" id="IPR029062">
    <property type="entry name" value="Class_I_gatase-like"/>
</dbReference>
<reference evidence="2" key="1">
    <citation type="journal article" date="2020" name="Antimicrob. Agents Chemother.">
        <title>The novel macrolide resistance genes mef(D), msr(F) and msr(H) are present on resistance islands in Macrococcus canis, Macrococcus caseolyticus and Staphylococcus aureus.</title>
        <authorList>
            <person name="Schwendener S."/>
            <person name="Dona V."/>
            <person name="Perreten V."/>
        </authorList>
    </citation>
    <scope>NUCLEOTIDE SEQUENCE</scope>
    <source>
        <strain evidence="2">Epi0076A</strain>
    </source>
</reference>
<feature type="chain" id="PRO_5041902013" evidence="1">
    <location>
        <begin position="22"/>
        <end position="507"/>
    </location>
</feature>
<keyword evidence="1" id="KW-0732">Signal</keyword>
<feature type="signal peptide" evidence="1">
    <location>
        <begin position="1"/>
        <end position="21"/>
    </location>
</feature>
<evidence type="ECO:0000313" key="3">
    <source>
        <dbReference type="Proteomes" id="UP000501122"/>
    </source>
</evidence>
<proteinExistence type="predicted"/>
<gene>
    <name evidence="2" type="ORF">GTN30_12410</name>
</gene>
<dbReference type="GO" id="GO:0003677">
    <property type="term" value="F:DNA binding"/>
    <property type="evidence" value="ECO:0007669"/>
    <property type="project" value="UniProtKB-KW"/>
</dbReference>
<keyword evidence="2" id="KW-0238">DNA-binding</keyword>
<dbReference type="RefSeq" id="WP_164953995.1">
    <property type="nucleotide sequence ID" value="NZ_CP047363.1"/>
</dbReference>